<dbReference type="PANTHER" id="PTHR43280">
    <property type="entry name" value="ARAC-FAMILY TRANSCRIPTIONAL REGULATOR"/>
    <property type="match status" value="1"/>
</dbReference>
<comment type="caution">
    <text evidence="5">The sequence shown here is derived from an EMBL/GenBank/DDBJ whole genome shotgun (WGS) entry which is preliminary data.</text>
</comment>
<sequence length="298" mass="35400">MIKYSKQSLYFLLFIIKDKIYLKNKQNYSICTFHHLIYKEGDFRLLDIQGIYYDVEPSWRTEKSRGHNTLVYAAEGKVLYFIEDKQLELDKGEVLFIPNNLYRSWTNHPKESHKKYTAVFSWDESTKEIPPLFTDRIDLLRFKPRNIAYFEQRFSFLFLQWLGKRTFFEQLSSSVLTELFLLISQEKSERNPSAVKEPLVRKMQEYILNNYRRSITIEELSIIAGVTPNYVTILFKEVIGSTPIQYLHQIRINTALNLLSKTEMSVKDVAEYLGYCDQSYFNRMFKKWMGSAPSQIKS</sequence>
<dbReference type="PANTHER" id="PTHR43280:SF28">
    <property type="entry name" value="HTH-TYPE TRANSCRIPTIONAL ACTIVATOR RHAS"/>
    <property type="match status" value="1"/>
</dbReference>
<dbReference type="GO" id="GO:0043565">
    <property type="term" value="F:sequence-specific DNA binding"/>
    <property type="evidence" value="ECO:0007669"/>
    <property type="project" value="InterPro"/>
</dbReference>
<dbReference type="SUPFAM" id="SSF51215">
    <property type="entry name" value="Regulatory protein AraC"/>
    <property type="match status" value="1"/>
</dbReference>
<keyword evidence="1" id="KW-0805">Transcription regulation</keyword>
<name>A0A6I2MFK0_9BACI</name>
<dbReference type="SUPFAM" id="SSF46689">
    <property type="entry name" value="Homeodomain-like"/>
    <property type="match status" value="2"/>
</dbReference>
<evidence type="ECO:0000259" key="4">
    <source>
        <dbReference type="PROSITE" id="PS01124"/>
    </source>
</evidence>
<dbReference type="EMBL" id="WKKF01000008">
    <property type="protein sequence ID" value="MRX56124.1"/>
    <property type="molecule type" value="Genomic_DNA"/>
</dbReference>
<dbReference type="SMART" id="SM00342">
    <property type="entry name" value="HTH_ARAC"/>
    <property type="match status" value="1"/>
</dbReference>
<evidence type="ECO:0000313" key="6">
    <source>
        <dbReference type="Proteomes" id="UP000441585"/>
    </source>
</evidence>
<keyword evidence="2" id="KW-0238">DNA-binding</keyword>
<reference evidence="5 6" key="1">
    <citation type="submission" date="2019-11" db="EMBL/GenBank/DDBJ databases">
        <title>Bacillus idriensis genome.</title>
        <authorList>
            <person name="Konopka E.N."/>
            <person name="Newman J.D."/>
        </authorList>
    </citation>
    <scope>NUCLEOTIDE SEQUENCE [LARGE SCALE GENOMIC DNA]</scope>
    <source>
        <strain evidence="5 6">DSM 19097</strain>
    </source>
</reference>
<organism evidence="5 6">
    <name type="scientific">Metabacillus idriensis</name>
    <dbReference type="NCBI Taxonomy" id="324768"/>
    <lineage>
        <taxon>Bacteria</taxon>
        <taxon>Bacillati</taxon>
        <taxon>Bacillota</taxon>
        <taxon>Bacilli</taxon>
        <taxon>Bacillales</taxon>
        <taxon>Bacillaceae</taxon>
        <taxon>Metabacillus</taxon>
    </lineage>
</organism>
<protein>
    <submittedName>
        <fullName evidence="5">Helix-turn-helix domain-containing protein</fullName>
    </submittedName>
</protein>
<dbReference type="PRINTS" id="PR00032">
    <property type="entry name" value="HTHARAC"/>
</dbReference>
<dbReference type="AlphaFoldDB" id="A0A6I2MFK0"/>
<dbReference type="Proteomes" id="UP000441585">
    <property type="component" value="Unassembled WGS sequence"/>
</dbReference>
<gene>
    <name evidence="5" type="ORF">GJU41_19380</name>
</gene>
<dbReference type="InterPro" id="IPR020449">
    <property type="entry name" value="Tscrpt_reg_AraC-type_HTH"/>
</dbReference>
<evidence type="ECO:0000256" key="1">
    <source>
        <dbReference type="ARBA" id="ARBA00023015"/>
    </source>
</evidence>
<proteinExistence type="predicted"/>
<accession>A0A6I2MFK0</accession>
<dbReference type="InterPro" id="IPR009057">
    <property type="entry name" value="Homeodomain-like_sf"/>
</dbReference>
<keyword evidence="3" id="KW-0804">Transcription</keyword>
<evidence type="ECO:0000256" key="3">
    <source>
        <dbReference type="ARBA" id="ARBA00023163"/>
    </source>
</evidence>
<keyword evidence="6" id="KW-1185">Reference proteome</keyword>
<evidence type="ECO:0000313" key="5">
    <source>
        <dbReference type="EMBL" id="MRX56124.1"/>
    </source>
</evidence>
<dbReference type="InterPro" id="IPR018062">
    <property type="entry name" value="HTH_AraC-typ_CS"/>
</dbReference>
<dbReference type="PROSITE" id="PS00041">
    <property type="entry name" value="HTH_ARAC_FAMILY_1"/>
    <property type="match status" value="1"/>
</dbReference>
<dbReference type="InterPro" id="IPR037923">
    <property type="entry name" value="HTH-like"/>
</dbReference>
<feature type="domain" description="HTH araC/xylS-type" evidence="4">
    <location>
        <begin position="201"/>
        <end position="298"/>
    </location>
</feature>
<evidence type="ECO:0000256" key="2">
    <source>
        <dbReference type="ARBA" id="ARBA00023125"/>
    </source>
</evidence>
<dbReference type="GO" id="GO:0003700">
    <property type="term" value="F:DNA-binding transcription factor activity"/>
    <property type="evidence" value="ECO:0007669"/>
    <property type="project" value="InterPro"/>
</dbReference>
<dbReference type="Pfam" id="PF12833">
    <property type="entry name" value="HTH_18"/>
    <property type="match status" value="1"/>
</dbReference>
<dbReference type="PROSITE" id="PS01124">
    <property type="entry name" value="HTH_ARAC_FAMILY_2"/>
    <property type="match status" value="1"/>
</dbReference>
<dbReference type="Gene3D" id="1.10.10.60">
    <property type="entry name" value="Homeodomain-like"/>
    <property type="match status" value="2"/>
</dbReference>
<dbReference type="InterPro" id="IPR018060">
    <property type="entry name" value="HTH_AraC"/>
</dbReference>